<dbReference type="GO" id="GO:0004674">
    <property type="term" value="F:protein serine/threonine kinase activity"/>
    <property type="evidence" value="ECO:0007669"/>
    <property type="project" value="UniProtKB-KW"/>
</dbReference>
<dbReference type="AlphaFoldDB" id="A0AAW1WJ78"/>
<dbReference type="PANTHER" id="PTHR48011">
    <property type="entry name" value="CCR4-NOT TRANSCRIPTIONAL COMPLEX SUBUNIT CAF120-RELATED"/>
    <property type="match status" value="1"/>
</dbReference>
<proteinExistence type="inferred from homology"/>
<dbReference type="PROSITE" id="PS50011">
    <property type="entry name" value="PROTEIN_KINASE_DOM"/>
    <property type="match status" value="1"/>
</dbReference>
<keyword evidence="9" id="KW-1185">Reference proteome</keyword>
<gene>
    <name evidence="8" type="ORF">M0R45_032355</name>
</gene>
<dbReference type="Proteomes" id="UP001457282">
    <property type="component" value="Unassembled WGS sequence"/>
</dbReference>
<keyword evidence="3" id="KW-0418">Kinase</keyword>
<evidence type="ECO:0000256" key="6">
    <source>
        <dbReference type="RuleBase" id="RU000304"/>
    </source>
</evidence>
<feature type="binding site" evidence="5">
    <location>
        <position position="70"/>
    </location>
    <ligand>
        <name>ATP</name>
        <dbReference type="ChEBI" id="CHEBI:30616"/>
    </ligand>
</feature>
<reference evidence="8 9" key="1">
    <citation type="journal article" date="2023" name="G3 (Bethesda)">
        <title>A chromosome-length genome assembly and annotation of blackberry (Rubus argutus, cv. 'Hillquist').</title>
        <authorList>
            <person name="Bruna T."/>
            <person name="Aryal R."/>
            <person name="Dudchenko O."/>
            <person name="Sargent D.J."/>
            <person name="Mead D."/>
            <person name="Buti M."/>
            <person name="Cavallini A."/>
            <person name="Hytonen T."/>
            <person name="Andres J."/>
            <person name="Pham M."/>
            <person name="Weisz D."/>
            <person name="Mascagni F."/>
            <person name="Usai G."/>
            <person name="Natali L."/>
            <person name="Bassil N."/>
            <person name="Fernandez G.E."/>
            <person name="Lomsadze A."/>
            <person name="Armour M."/>
            <person name="Olukolu B."/>
            <person name="Poorten T."/>
            <person name="Britton C."/>
            <person name="Davik J."/>
            <person name="Ashrafi H."/>
            <person name="Aiden E.L."/>
            <person name="Borodovsky M."/>
            <person name="Worthington M."/>
        </authorList>
    </citation>
    <scope>NUCLEOTIDE SEQUENCE [LARGE SCALE GENOMIC DNA]</scope>
    <source>
        <strain evidence="8">PI 553951</strain>
    </source>
</reference>
<dbReference type="SMART" id="SM00220">
    <property type="entry name" value="S_TKc"/>
    <property type="match status" value="1"/>
</dbReference>
<dbReference type="InterPro" id="IPR017441">
    <property type="entry name" value="Protein_kinase_ATP_BS"/>
</dbReference>
<evidence type="ECO:0000256" key="3">
    <source>
        <dbReference type="ARBA" id="ARBA00022777"/>
    </source>
</evidence>
<keyword evidence="4 5" id="KW-0067">ATP-binding</keyword>
<keyword evidence="6" id="KW-0723">Serine/threonine-protein kinase</keyword>
<feature type="domain" description="Protein kinase" evidence="7">
    <location>
        <begin position="37"/>
        <end position="306"/>
    </location>
</feature>
<dbReference type="SUPFAM" id="SSF56112">
    <property type="entry name" value="Protein kinase-like (PK-like)"/>
    <property type="match status" value="1"/>
</dbReference>
<keyword evidence="1" id="KW-0808">Transferase</keyword>
<dbReference type="PANTHER" id="PTHR48011:SF56">
    <property type="entry name" value="PROTEIN KINASE DOMAIN-CONTAINING PROTEIN"/>
    <property type="match status" value="1"/>
</dbReference>
<dbReference type="InterPro" id="IPR011009">
    <property type="entry name" value="Kinase-like_dom_sf"/>
</dbReference>
<comment type="caution">
    <text evidence="8">The sequence shown here is derived from an EMBL/GenBank/DDBJ whole genome shotgun (WGS) entry which is preliminary data.</text>
</comment>
<dbReference type="Pfam" id="PF00069">
    <property type="entry name" value="Pkinase"/>
    <property type="match status" value="1"/>
</dbReference>
<dbReference type="InterPro" id="IPR000719">
    <property type="entry name" value="Prot_kinase_dom"/>
</dbReference>
<protein>
    <recommendedName>
        <fullName evidence="7">Protein kinase domain-containing protein</fullName>
    </recommendedName>
</protein>
<sequence length="343" mass="38945">MTESEERDYLKAINKLKRKMVHPEDPDSGNLGRTKRWVRQRMIGRGEFGKVFLARPTKPSSKLPPIMAVKSADISKSEELAKESRLLKKFRKCPFILDTYGSDLTEDVEGHKLFNVLLEYAQRGTVEDWINKLRNIGLFEQHVRKYTGSLLIGLKYIHEKGFVHCDIKPANIFLVRNGPHDTGFDSHVAKIGDFGLSKRAAKDNVMKRSDDIQGTGLYMSPEVTCQNIQEPPADIWALGCCVLQMLTGKEFWDVNTDLKDDWGAPIEIPVIPDELNDEAKDFLGKCFVMNPLERYTAEMLLQHAFVRNTETKWTVSSSCESRVIVVPSRVCQEPAAIPLMFVA</sequence>
<organism evidence="8 9">
    <name type="scientific">Rubus argutus</name>
    <name type="common">Southern blackberry</name>
    <dbReference type="NCBI Taxonomy" id="59490"/>
    <lineage>
        <taxon>Eukaryota</taxon>
        <taxon>Viridiplantae</taxon>
        <taxon>Streptophyta</taxon>
        <taxon>Embryophyta</taxon>
        <taxon>Tracheophyta</taxon>
        <taxon>Spermatophyta</taxon>
        <taxon>Magnoliopsida</taxon>
        <taxon>eudicotyledons</taxon>
        <taxon>Gunneridae</taxon>
        <taxon>Pentapetalae</taxon>
        <taxon>rosids</taxon>
        <taxon>fabids</taxon>
        <taxon>Rosales</taxon>
        <taxon>Rosaceae</taxon>
        <taxon>Rosoideae</taxon>
        <taxon>Rosoideae incertae sedis</taxon>
        <taxon>Rubus</taxon>
    </lineage>
</organism>
<name>A0AAW1WJ78_RUBAR</name>
<dbReference type="PROSITE" id="PS00107">
    <property type="entry name" value="PROTEIN_KINASE_ATP"/>
    <property type="match status" value="1"/>
</dbReference>
<dbReference type="EMBL" id="JBEDUW010000006">
    <property type="protein sequence ID" value="KAK9923961.1"/>
    <property type="molecule type" value="Genomic_DNA"/>
</dbReference>
<dbReference type="PROSITE" id="PS00108">
    <property type="entry name" value="PROTEIN_KINASE_ST"/>
    <property type="match status" value="1"/>
</dbReference>
<evidence type="ECO:0000256" key="2">
    <source>
        <dbReference type="ARBA" id="ARBA00022741"/>
    </source>
</evidence>
<dbReference type="GO" id="GO:0005524">
    <property type="term" value="F:ATP binding"/>
    <property type="evidence" value="ECO:0007669"/>
    <property type="project" value="UniProtKB-UniRule"/>
</dbReference>
<accession>A0AAW1WJ78</accession>
<evidence type="ECO:0000256" key="1">
    <source>
        <dbReference type="ARBA" id="ARBA00022679"/>
    </source>
</evidence>
<dbReference type="InterPro" id="IPR052751">
    <property type="entry name" value="Plant_MAPKKK"/>
</dbReference>
<dbReference type="Gene3D" id="1.10.510.10">
    <property type="entry name" value="Transferase(Phosphotransferase) domain 1"/>
    <property type="match status" value="1"/>
</dbReference>
<evidence type="ECO:0000256" key="4">
    <source>
        <dbReference type="ARBA" id="ARBA00022840"/>
    </source>
</evidence>
<evidence type="ECO:0000256" key="5">
    <source>
        <dbReference type="PROSITE-ProRule" id="PRU10141"/>
    </source>
</evidence>
<evidence type="ECO:0000259" key="7">
    <source>
        <dbReference type="PROSITE" id="PS50011"/>
    </source>
</evidence>
<comment type="similarity">
    <text evidence="6">Belongs to the protein kinase superfamily.</text>
</comment>
<keyword evidence="2 5" id="KW-0547">Nucleotide-binding</keyword>
<dbReference type="GO" id="GO:0007165">
    <property type="term" value="P:signal transduction"/>
    <property type="evidence" value="ECO:0007669"/>
    <property type="project" value="TreeGrafter"/>
</dbReference>
<evidence type="ECO:0000313" key="8">
    <source>
        <dbReference type="EMBL" id="KAK9923961.1"/>
    </source>
</evidence>
<dbReference type="Gene3D" id="3.30.200.20">
    <property type="entry name" value="Phosphorylase Kinase, domain 1"/>
    <property type="match status" value="1"/>
</dbReference>
<evidence type="ECO:0000313" key="9">
    <source>
        <dbReference type="Proteomes" id="UP001457282"/>
    </source>
</evidence>
<dbReference type="InterPro" id="IPR008271">
    <property type="entry name" value="Ser/Thr_kinase_AS"/>
</dbReference>